<accession>A0ABW7TQ42</accession>
<evidence type="ECO:0000313" key="3">
    <source>
        <dbReference type="Proteomes" id="UP001611263"/>
    </source>
</evidence>
<gene>
    <name evidence="2" type="ORF">ACH4WX_19830</name>
</gene>
<organism evidence="2 3">
    <name type="scientific">Nocardia carnea</name>
    <dbReference type="NCBI Taxonomy" id="37328"/>
    <lineage>
        <taxon>Bacteria</taxon>
        <taxon>Bacillati</taxon>
        <taxon>Actinomycetota</taxon>
        <taxon>Actinomycetes</taxon>
        <taxon>Mycobacteriales</taxon>
        <taxon>Nocardiaceae</taxon>
        <taxon>Nocardia</taxon>
    </lineage>
</organism>
<dbReference type="Pfam" id="PF09204">
    <property type="entry name" value="Colicin_immun"/>
    <property type="match status" value="1"/>
</dbReference>
<name>A0ABW7TQ42_9NOCA</name>
<evidence type="ECO:0000313" key="2">
    <source>
        <dbReference type="EMBL" id="MFI1462970.1"/>
    </source>
</evidence>
<protein>
    <submittedName>
        <fullName evidence="2">Colicin immunity domain-containing protein</fullName>
    </submittedName>
</protein>
<comment type="caution">
    <text evidence="2">The sequence shown here is derived from an EMBL/GenBank/DDBJ whole genome shotgun (WGS) entry which is preliminary data.</text>
</comment>
<dbReference type="RefSeq" id="WP_081595260.1">
    <property type="nucleotide sequence ID" value="NZ_JBIRUQ010000004.1"/>
</dbReference>
<dbReference type="Proteomes" id="UP001611263">
    <property type="component" value="Unassembled WGS sequence"/>
</dbReference>
<dbReference type="InterPro" id="IPR015287">
    <property type="entry name" value="Colicin_D_immunity_dom"/>
</dbReference>
<dbReference type="EMBL" id="JBIRUQ010000004">
    <property type="protein sequence ID" value="MFI1462970.1"/>
    <property type="molecule type" value="Genomic_DNA"/>
</dbReference>
<dbReference type="GeneID" id="93509444"/>
<sequence length="100" mass="11119">MMNENSAAIARMVAGYKPILESLLSGKSGADEFGQNYLHHFKNDRNQATGPDFDILDELFASVDDYVSEPALREEVGGIDEKELRVRASEVYGKLFGEHP</sequence>
<proteinExistence type="predicted"/>
<dbReference type="Gene3D" id="1.20.120.650">
    <property type="entry name" value="Colicin D"/>
    <property type="match status" value="1"/>
</dbReference>
<evidence type="ECO:0000259" key="1">
    <source>
        <dbReference type="Pfam" id="PF09204"/>
    </source>
</evidence>
<dbReference type="InterPro" id="IPR036471">
    <property type="entry name" value="Colicin_D_sf"/>
</dbReference>
<reference evidence="2 3" key="1">
    <citation type="submission" date="2024-10" db="EMBL/GenBank/DDBJ databases">
        <title>The Natural Products Discovery Center: Release of the First 8490 Sequenced Strains for Exploring Actinobacteria Biosynthetic Diversity.</title>
        <authorList>
            <person name="Kalkreuter E."/>
            <person name="Kautsar S.A."/>
            <person name="Yang D."/>
            <person name="Bader C.D."/>
            <person name="Teijaro C.N."/>
            <person name="Fluegel L."/>
            <person name="Davis C.M."/>
            <person name="Simpson J.R."/>
            <person name="Lauterbach L."/>
            <person name="Steele A.D."/>
            <person name="Gui C."/>
            <person name="Meng S."/>
            <person name="Li G."/>
            <person name="Viehrig K."/>
            <person name="Ye F."/>
            <person name="Su P."/>
            <person name="Kiefer A.F."/>
            <person name="Nichols A."/>
            <person name="Cepeda A.J."/>
            <person name="Yan W."/>
            <person name="Fan B."/>
            <person name="Jiang Y."/>
            <person name="Adhikari A."/>
            <person name="Zheng C.-J."/>
            <person name="Schuster L."/>
            <person name="Cowan T.M."/>
            <person name="Smanski M.J."/>
            <person name="Chevrette M.G."/>
            <person name="De Carvalho L.P.S."/>
            <person name="Shen B."/>
        </authorList>
    </citation>
    <scope>NUCLEOTIDE SEQUENCE [LARGE SCALE GENOMIC DNA]</scope>
    <source>
        <strain evidence="2 3">NPDC020568</strain>
    </source>
</reference>
<feature type="domain" description="Colicin D immunity protein" evidence="1">
    <location>
        <begin position="15"/>
        <end position="94"/>
    </location>
</feature>
<keyword evidence="3" id="KW-1185">Reference proteome</keyword>